<comment type="caution">
    <text evidence="15">The sequence shown here is derived from an EMBL/GenBank/DDBJ whole genome shotgun (WGS) entry which is preliminary data.</text>
</comment>
<dbReference type="EMBL" id="JAXBLV010000214">
    <property type="protein sequence ID" value="MDY3562461.1"/>
    <property type="molecule type" value="Genomic_DNA"/>
</dbReference>
<dbReference type="PROSITE" id="PS50109">
    <property type="entry name" value="HIS_KIN"/>
    <property type="match status" value="1"/>
</dbReference>
<reference evidence="16" key="1">
    <citation type="journal article" date="2023" name="Mar. Drugs">
        <title>Gemmata algarum, a Novel Planctomycete Isolated from an Algal Mat, Displays Antimicrobial Activity.</title>
        <authorList>
            <person name="Kumar G."/>
            <person name="Kallscheuer N."/>
            <person name="Kashif M."/>
            <person name="Ahamad S."/>
            <person name="Jagadeeshwari U."/>
            <person name="Pannikurungottu S."/>
            <person name="Haufschild T."/>
            <person name="Kabuu M."/>
            <person name="Sasikala C."/>
            <person name="Jogler C."/>
            <person name="Ramana C."/>
        </authorList>
    </citation>
    <scope>NUCLEOTIDE SEQUENCE [LARGE SCALE GENOMIC DNA]</scope>
    <source>
        <strain evidence="16">JC673</strain>
    </source>
</reference>
<dbReference type="SUPFAM" id="SSF47384">
    <property type="entry name" value="Homodimeric domain of signal transducing histidine kinase"/>
    <property type="match status" value="1"/>
</dbReference>
<feature type="domain" description="PAS" evidence="13">
    <location>
        <begin position="388"/>
        <end position="463"/>
    </location>
</feature>
<dbReference type="Pfam" id="PF00512">
    <property type="entry name" value="HisKA"/>
    <property type="match status" value="1"/>
</dbReference>
<feature type="modified residue" description="4-aspartylphosphate" evidence="9">
    <location>
        <position position="822"/>
    </location>
</feature>
<name>A0ABU5F4G6_9BACT</name>
<dbReference type="SMART" id="SM00448">
    <property type="entry name" value="REC"/>
    <property type="match status" value="2"/>
</dbReference>
<dbReference type="PROSITE" id="PS50110">
    <property type="entry name" value="RESPONSE_REGULATORY"/>
    <property type="match status" value="2"/>
</dbReference>
<evidence type="ECO:0000256" key="4">
    <source>
        <dbReference type="ARBA" id="ARBA00022679"/>
    </source>
</evidence>
<dbReference type="Gene3D" id="1.10.287.130">
    <property type="match status" value="1"/>
</dbReference>
<dbReference type="SMART" id="SM00091">
    <property type="entry name" value="PAS"/>
    <property type="match status" value="3"/>
</dbReference>
<evidence type="ECO:0000256" key="5">
    <source>
        <dbReference type="ARBA" id="ARBA00022741"/>
    </source>
</evidence>
<dbReference type="Pfam" id="PF00072">
    <property type="entry name" value="Response_reg"/>
    <property type="match status" value="2"/>
</dbReference>
<keyword evidence="6" id="KW-0418">Kinase</keyword>
<dbReference type="SMART" id="SM00086">
    <property type="entry name" value="PAC"/>
    <property type="match status" value="3"/>
</dbReference>
<dbReference type="Pfam" id="PF02518">
    <property type="entry name" value="HATPase_c"/>
    <property type="match status" value="1"/>
</dbReference>
<dbReference type="Gene3D" id="3.30.450.20">
    <property type="entry name" value="PAS domain"/>
    <property type="match status" value="3"/>
</dbReference>
<dbReference type="Gene3D" id="3.30.565.10">
    <property type="entry name" value="Histidine kinase-like ATPase, C-terminal domain"/>
    <property type="match status" value="1"/>
</dbReference>
<feature type="domain" description="PAC" evidence="14">
    <location>
        <begin position="465"/>
        <end position="517"/>
    </location>
</feature>
<dbReference type="SMART" id="SM00387">
    <property type="entry name" value="HATPase_c"/>
    <property type="match status" value="1"/>
</dbReference>
<dbReference type="CDD" id="cd00156">
    <property type="entry name" value="REC"/>
    <property type="match status" value="1"/>
</dbReference>
<keyword evidence="7" id="KW-0067">ATP-binding</keyword>
<feature type="domain" description="Response regulatory" evidence="12">
    <location>
        <begin position="9"/>
        <end position="124"/>
    </location>
</feature>
<evidence type="ECO:0000259" key="11">
    <source>
        <dbReference type="PROSITE" id="PS50109"/>
    </source>
</evidence>
<dbReference type="InterPro" id="IPR013655">
    <property type="entry name" value="PAS_fold_3"/>
</dbReference>
<dbReference type="InterPro" id="IPR013767">
    <property type="entry name" value="PAS_fold"/>
</dbReference>
<evidence type="ECO:0000256" key="9">
    <source>
        <dbReference type="PROSITE-ProRule" id="PRU00169"/>
    </source>
</evidence>
<dbReference type="InterPro" id="IPR000700">
    <property type="entry name" value="PAS-assoc_C"/>
</dbReference>
<evidence type="ECO:0000259" key="14">
    <source>
        <dbReference type="PROSITE" id="PS50113"/>
    </source>
</evidence>
<dbReference type="InterPro" id="IPR036097">
    <property type="entry name" value="HisK_dim/P_sf"/>
</dbReference>
<dbReference type="InterPro" id="IPR011006">
    <property type="entry name" value="CheY-like_superfamily"/>
</dbReference>
<dbReference type="InterPro" id="IPR001610">
    <property type="entry name" value="PAC"/>
</dbReference>
<feature type="domain" description="Histidine kinase" evidence="11">
    <location>
        <begin position="530"/>
        <end position="753"/>
    </location>
</feature>
<feature type="domain" description="PAS" evidence="13">
    <location>
        <begin position="137"/>
        <end position="191"/>
    </location>
</feature>
<accession>A0ABU5F4G6</accession>
<evidence type="ECO:0000256" key="3">
    <source>
        <dbReference type="ARBA" id="ARBA00022553"/>
    </source>
</evidence>
<feature type="domain" description="PAC" evidence="14">
    <location>
        <begin position="206"/>
        <end position="256"/>
    </location>
</feature>
<dbReference type="Gene3D" id="3.40.50.2300">
    <property type="match status" value="2"/>
</dbReference>
<dbReference type="SUPFAM" id="SSF55785">
    <property type="entry name" value="PYP-like sensor domain (PAS domain)"/>
    <property type="match status" value="3"/>
</dbReference>
<dbReference type="InterPro" id="IPR001789">
    <property type="entry name" value="Sig_transdc_resp-reg_receiver"/>
</dbReference>
<dbReference type="InterPro" id="IPR004358">
    <property type="entry name" value="Sig_transdc_His_kin-like_C"/>
</dbReference>
<dbReference type="PANTHER" id="PTHR43065:SF46">
    <property type="entry name" value="C4-DICARBOXYLATE TRANSPORT SENSOR PROTEIN DCTB"/>
    <property type="match status" value="1"/>
</dbReference>
<evidence type="ECO:0000256" key="1">
    <source>
        <dbReference type="ARBA" id="ARBA00000085"/>
    </source>
</evidence>
<dbReference type="InterPro" id="IPR005467">
    <property type="entry name" value="His_kinase_dom"/>
</dbReference>
<dbReference type="PANTHER" id="PTHR43065">
    <property type="entry name" value="SENSOR HISTIDINE KINASE"/>
    <property type="match status" value="1"/>
</dbReference>
<dbReference type="RefSeq" id="WP_320688787.1">
    <property type="nucleotide sequence ID" value="NZ_JAXBLV010000214.1"/>
</dbReference>
<keyword evidence="16" id="KW-1185">Reference proteome</keyword>
<dbReference type="EC" id="2.7.13.3" evidence="2"/>
<keyword evidence="3 9" id="KW-0597">Phosphoprotein</keyword>
<dbReference type="InterPro" id="IPR036890">
    <property type="entry name" value="HATPase_C_sf"/>
</dbReference>
<keyword evidence="8" id="KW-0902">Two-component regulatory system</keyword>
<evidence type="ECO:0000256" key="6">
    <source>
        <dbReference type="ARBA" id="ARBA00022777"/>
    </source>
</evidence>
<dbReference type="Pfam" id="PF00989">
    <property type="entry name" value="PAS"/>
    <property type="match status" value="1"/>
</dbReference>
<protein>
    <recommendedName>
        <fullName evidence="2">histidine kinase</fullName>
        <ecNumber evidence="2">2.7.13.3</ecNumber>
    </recommendedName>
</protein>
<keyword evidence="5" id="KW-0547">Nucleotide-binding</keyword>
<evidence type="ECO:0000256" key="10">
    <source>
        <dbReference type="SAM" id="MobiDB-lite"/>
    </source>
</evidence>
<dbReference type="PROSITE" id="PS50112">
    <property type="entry name" value="PAS"/>
    <property type="match status" value="2"/>
</dbReference>
<dbReference type="CDD" id="cd00130">
    <property type="entry name" value="PAS"/>
    <property type="match status" value="3"/>
</dbReference>
<organism evidence="15 16">
    <name type="scientific">Gemmata algarum</name>
    <dbReference type="NCBI Taxonomy" id="2975278"/>
    <lineage>
        <taxon>Bacteria</taxon>
        <taxon>Pseudomonadati</taxon>
        <taxon>Planctomycetota</taxon>
        <taxon>Planctomycetia</taxon>
        <taxon>Gemmatales</taxon>
        <taxon>Gemmataceae</taxon>
        <taxon>Gemmata</taxon>
    </lineage>
</organism>
<feature type="domain" description="Response regulatory" evidence="12">
    <location>
        <begin position="772"/>
        <end position="887"/>
    </location>
</feature>
<dbReference type="NCBIfam" id="TIGR00229">
    <property type="entry name" value="sensory_box"/>
    <property type="match status" value="2"/>
</dbReference>
<evidence type="ECO:0000313" key="15">
    <source>
        <dbReference type="EMBL" id="MDY3562461.1"/>
    </source>
</evidence>
<gene>
    <name evidence="15" type="ORF">R5W23_003927</name>
</gene>
<evidence type="ECO:0000256" key="7">
    <source>
        <dbReference type="ARBA" id="ARBA00022840"/>
    </source>
</evidence>
<dbReference type="InterPro" id="IPR035965">
    <property type="entry name" value="PAS-like_dom_sf"/>
</dbReference>
<dbReference type="InterPro" id="IPR003661">
    <property type="entry name" value="HisK_dim/P_dom"/>
</dbReference>
<dbReference type="InterPro" id="IPR000014">
    <property type="entry name" value="PAS"/>
</dbReference>
<dbReference type="CDD" id="cd00082">
    <property type="entry name" value="HisKA"/>
    <property type="match status" value="1"/>
</dbReference>
<dbReference type="SUPFAM" id="SSF52172">
    <property type="entry name" value="CheY-like"/>
    <property type="match status" value="2"/>
</dbReference>
<sequence>MMTAIAAVNILIVEDDVGIAELERDRLEETGYDVQVAGSAEEALEAVGRGGVDLVLLDYRLPGGMNGLEFYARAKAAGHDLPVILVTGFGNEATIIQALRVGVRDFVTKSLEYLDYLPEAVGRVLRQVGTERRLAESEARLAGIIESAKDAVIVVEADRTVSLFNPAAERMFRCRAADAVGRPFTDFIPDEGAGAGSPETSLSHRLKTGTRGVRDDGERFPLEATVSPARAAGRRFYTVVVRDITDRKRAEEALRAERDRFARVAAVAPGAIYSLRMPPRGPWCLPYASPGLEQIYGVRPEAAAGNIAPLLARVHPEDLVRVLTTNSAAAQAMSVWHCEYRVRHPDRGDIWVEGRAAPSPEPDGGILWHGVLTDVTERKQAEAAAARAQERLRYAVASSPAVLFTLGFSAGGLQGVEWISDNLRDLFGYDPTEAFAPDWWTGNVHPDDRDVAAGAAAALLANGRAAREYRFRHRDGRYRWVRDELRLVRDGAGRPSKAVGSWSDVTERRRLEEQFQQSQKMEAFGQLAGGVAHDFNNLLTVINGFAELLGATIPEGSADRELLDAIREAGERAAGLTRQLLASSRRAVLEPKVLDPNAVVAETGKLLRRLIGEDVVLATALHPHVSRVRVDPGQFGQVLINLAVNARDAMPRGGMLTIETQGTELDAEYARLHPDVRPGAYVLIAVTDTGVGMSAEVKARIFEPFFTTKGVGQGTGLGLATVYGVVQQSGGHIDVYSEPGVGTSFKIYLPAVDGPTTDVADDASAECGGTETVLVVEDQEDVRRFARLVLQERGYTVLAAANADDALRQVARAVRLDVMVTDVVMPGMSGPALADVLRDRHPDLKVLFVSGYTDDAVVRHGFVEAADAFLQKPFTPLALARKVRAVLDVPG</sequence>
<evidence type="ECO:0000256" key="8">
    <source>
        <dbReference type="ARBA" id="ARBA00023012"/>
    </source>
</evidence>
<dbReference type="Pfam" id="PF08447">
    <property type="entry name" value="PAS_3"/>
    <property type="match status" value="2"/>
</dbReference>
<proteinExistence type="predicted"/>
<evidence type="ECO:0000259" key="13">
    <source>
        <dbReference type="PROSITE" id="PS50112"/>
    </source>
</evidence>
<keyword evidence="4" id="KW-0808">Transferase</keyword>
<dbReference type="InterPro" id="IPR003594">
    <property type="entry name" value="HATPase_dom"/>
</dbReference>
<feature type="domain" description="PAC" evidence="14">
    <location>
        <begin position="336"/>
        <end position="387"/>
    </location>
</feature>
<evidence type="ECO:0000256" key="2">
    <source>
        <dbReference type="ARBA" id="ARBA00012438"/>
    </source>
</evidence>
<evidence type="ECO:0000259" key="12">
    <source>
        <dbReference type="PROSITE" id="PS50110"/>
    </source>
</evidence>
<comment type="catalytic activity">
    <reaction evidence="1">
        <text>ATP + protein L-histidine = ADP + protein N-phospho-L-histidine.</text>
        <dbReference type="EC" id="2.7.13.3"/>
    </reaction>
</comment>
<dbReference type="SMART" id="SM00388">
    <property type="entry name" value="HisKA"/>
    <property type="match status" value="1"/>
</dbReference>
<dbReference type="SUPFAM" id="SSF55874">
    <property type="entry name" value="ATPase domain of HSP90 chaperone/DNA topoisomerase II/histidine kinase"/>
    <property type="match status" value="1"/>
</dbReference>
<dbReference type="Proteomes" id="UP001272242">
    <property type="component" value="Unassembled WGS sequence"/>
</dbReference>
<dbReference type="PRINTS" id="PR00344">
    <property type="entry name" value="BCTRLSENSOR"/>
</dbReference>
<evidence type="ECO:0000313" key="16">
    <source>
        <dbReference type="Proteomes" id="UP001272242"/>
    </source>
</evidence>
<feature type="region of interest" description="Disordered" evidence="10">
    <location>
        <begin position="191"/>
        <end position="215"/>
    </location>
</feature>
<dbReference type="PROSITE" id="PS50113">
    <property type="entry name" value="PAC"/>
    <property type="match status" value="3"/>
</dbReference>
<feature type="modified residue" description="4-aspartylphosphate" evidence="9">
    <location>
        <position position="58"/>
    </location>
</feature>